<protein>
    <submittedName>
        <fullName evidence="1">Uncharacterized protein</fullName>
    </submittedName>
</protein>
<evidence type="ECO:0000313" key="1">
    <source>
        <dbReference type="EMBL" id="VEL39530.1"/>
    </source>
</evidence>
<evidence type="ECO:0000313" key="2">
    <source>
        <dbReference type="Proteomes" id="UP000784294"/>
    </source>
</evidence>
<organism evidence="1 2">
    <name type="scientific">Protopolystoma xenopodis</name>
    <dbReference type="NCBI Taxonomy" id="117903"/>
    <lineage>
        <taxon>Eukaryota</taxon>
        <taxon>Metazoa</taxon>
        <taxon>Spiralia</taxon>
        <taxon>Lophotrochozoa</taxon>
        <taxon>Platyhelminthes</taxon>
        <taxon>Monogenea</taxon>
        <taxon>Polyopisthocotylea</taxon>
        <taxon>Polystomatidea</taxon>
        <taxon>Polystomatidae</taxon>
        <taxon>Protopolystoma</taxon>
    </lineage>
</organism>
<dbReference type="AlphaFoldDB" id="A0A448XLK3"/>
<comment type="caution">
    <text evidence="1">The sequence shown here is derived from an EMBL/GenBank/DDBJ whole genome shotgun (WGS) entry which is preliminary data.</text>
</comment>
<dbReference type="EMBL" id="CAAALY010261574">
    <property type="protein sequence ID" value="VEL39530.1"/>
    <property type="molecule type" value="Genomic_DNA"/>
</dbReference>
<dbReference type="Proteomes" id="UP000784294">
    <property type="component" value="Unassembled WGS sequence"/>
</dbReference>
<reference evidence="1" key="1">
    <citation type="submission" date="2018-11" db="EMBL/GenBank/DDBJ databases">
        <authorList>
            <consortium name="Pathogen Informatics"/>
        </authorList>
    </citation>
    <scope>NUCLEOTIDE SEQUENCE</scope>
</reference>
<name>A0A448XLK3_9PLAT</name>
<gene>
    <name evidence="1" type="ORF">PXEA_LOCUS32970</name>
</gene>
<sequence length="66" mass="7591">MVWRTFKMLICLHHEFGKGGPQRSVKEAAVPAREWRLLVDREDILDAPHTTLLSTMDQADDQNCLV</sequence>
<accession>A0A448XLK3</accession>
<keyword evidence="2" id="KW-1185">Reference proteome</keyword>
<proteinExistence type="predicted"/>